<evidence type="ECO:0000313" key="2">
    <source>
        <dbReference type="EMBL" id="BDS06604.1"/>
    </source>
</evidence>
<evidence type="ECO:0000256" key="1">
    <source>
        <dbReference type="SAM" id="SignalP"/>
    </source>
</evidence>
<dbReference type="Gene3D" id="2.60.120.260">
    <property type="entry name" value="Galactose-binding domain-like"/>
    <property type="match status" value="1"/>
</dbReference>
<dbReference type="PANTHER" id="PTHR33321:SF12">
    <property type="entry name" value="PLANT BASIC SECRETORY PROTEIN (BSP) FAMILY PROTEIN"/>
    <property type="match status" value="1"/>
</dbReference>
<dbReference type="Pfam" id="PF04450">
    <property type="entry name" value="BSP"/>
    <property type="match status" value="1"/>
</dbReference>
<proteinExistence type="predicted"/>
<feature type="signal peptide" evidence="1">
    <location>
        <begin position="1"/>
        <end position="29"/>
    </location>
</feature>
<keyword evidence="1" id="KW-0732">Signal</keyword>
<reference evidence="2" key="1">
    <citation type="submission" date="2024-07" db="EMBL/GenBank/DDBJ databases">
        <title>Complete genome sequence of Verrucomicrobiaceae bacterium NT6N.</title>
        <authorList>
            <person name="Huang C."/>
            <person name="Takami H."/>
            <person name="Hamasaki K."/>
        </authorList>
    </citation>
    <scope>NUCLEOTIDE SEQUENCE</scope>
    <source>
        <strain evidence="2">NT6N</strain>
    </source>
</reference>
<sequence length="391" mass="44691">MIGKTNTLTFQVLCIAGAVLLTVTQILEAQTEVPLDLDKTVITATITSKEQSVKKHPLSMITDGKPETFYWSGCKLKQGDTINLVFNTPLPLGKTLKIYSGLGLKDKEDGDHLQDAVLDVSEDQGKTWREIKAFHAGKLELKTHGSAAHYRIRVTKHTTHWVAIRHISVSNSPLTQHTISGTTSFRGKKVPLTITTDFEGFDDLKPRFQEMAKLYFEVWPKLVTWLGVPGDEVPHDIDVFLVKTLSHPAHAANHTMTISAKHLRSHPKDTEGVFVHELAHIIQQYPKYEPSWFVEGSADYVRYRQYPDRHWANTQRKHMNNDKPFGHYWNSACFLLWMEDRFKKPIVAQVSRAIYNGKYDDRLFHQLTGVPLKTLAQQYKHSKYRPTKPVN</sequence>
<feature type="chain" id="PRO_5043501822" description="F5/8 type C domain-containing protein" evidence="1">
    <location>
        <begin position="30"/>
        <end position="391"/>
    </location>
</feature>
<dbReference type="AlphaFoldDB" id="A0AAT9FKX0"/>
<dbReference type="EMBL" id="AP026866">
    <property type="protein sequence ID" value="BDS06604.1"/>
    <property type="molecule type" value="Genomic_DNA"/>
</dbReference>
<evidence type="ECO:0008006" key="3">
    <source>
        <dbReference type="Google" id="ProtNLM"/>
    </source>
</evidence>
<gene>
    <name evidence="2" type="ORF">NT6N_16440</name>
</gene>
<dbReference type="PANTHER" id="PTHR33321">
    <property type="match status" value="1"/>
</dbReference>
<organism evidence="2">
    <name type="scientific">Oceaniferula spumae</name>
    <dbReference type="NCBI Taxonomy" id="2979115"/>
    <lineage>
        <taxon>Bacteria</taxon>
        <taxon>Pseudomonadati</taxon>
        <taxon>Verrucomicrobiota</taxon>
        <taxon>Verrucomicrobiia</taxon>
        <taxon>Verrucomicrobiales</taxon>
        <taxon>Verrucomicrobiaceae</taxon>
        <taxon>Oceaniferula</taxon>
    </lineage>
</organism>
<accession>A0AAT9FKX0</accession>
<dbReference type="InterPro" id="IPR007541">
    <property type="entry name" value="Uncharacterised_BSP"/>
</dbReference>
<name>A0AAT9FKX0_9BACT</name>
<dbReference type="KEGG" id="osu:NT6N_16440"/>
<protein>
    <recommendedName>
        <fullName evidence="3">F5/8 type C domain-containing protein</fullName>
    </recommendedName>
</protein>